<reference evidence="1 2" key="1">
    <citation type="journal article" date="2023" name="Plants (Basel)">
        <title>Bridging the Gap: Combining Genomics and Transcriptomics Approaches to Understand Stylosanthes scabra, an Orphan Legume from the Brazilian Caatinga.</title>
        <authorList>
            <person name="Ferreira-Neto J.R.C."/>
            <person name="da Silva M.D."/>
            <person name="Binneck E."/>
            <person name="de Melo N.F."/>
            <person name="da Silva R.H."/>
            <person name="de Melo A.L.T.M."/>
            <person name="Pandolfi V."/>
            <person name="Bustamante F.O."/>
            <person name="Brasileiro-Vidal A.C."/>
            <person name="Benko-Iseppon A.M."/>
        </authorList>
    </citation>
    <scope>NUCLEOTIDE SEQUENCE [LARGE SCALE GENOMIC DNA]</scope>
    <source>
        <tissue evidence="1">Leaves</tissue>
    </source>
</reference>
<evidence type="ECO:0000313" key="2">
    <source>
        <dbReference type="Proteomes" id="UP001341840"/>
    </source>
</evidence>
<proteinExistence type="predicted"/>
<evidence type="ECO:0000313" key="1">
    <source>
        <dbReference type="EMBL" id="MED6167883.1"/>
    </source>
</evidence>
<keyword evidence="2" id="KW-1185">Reference proteome</keyword>
<sequence>MGRNGVKSVTAIRTPLLARVRSLRHEFTTVITGIRALGPGDCGFLKSSFNPSCWIANSNASQSSALGPSDNRLDHRTCTACEFTPVTRIYSNPSWDQYLTVGMLRIRRGLTSPLYPGWCVPHR</sequence>
<accession>A0ABU6V7I5</accession>
<comment type="caution">
    <text evidence="1">The sequence shown here is derived from an EMBL/GenBank/DDBJ whole genome shotgun (WGS) entry which is preliminary data.</text>
</comment>
<protein>
    <submittedName>
        <fullName evidence="1">Uncharacterized protein</fullName>
    </submittedName>
</protein>
<organism evidence="1 2">
    <name type="scientific">Stylosanthes scabra</name>
    <dbReference type="NCBI Taxonomy" id="79078"/>
    <lineage>
        <taxon>Eukaryota</taxon>
        <taxon>Viridiplantae</taxon>
        <taxon>Streptophyta</taxon>
        <taxon>Embryophyta</taxon>
        <taxon>Tracheophyta</taxon>
        <taxon>Spermatophyta</taxon>
        <taxon>Magnoliopsida</taxon>
        <taxon>eudicotyledons</taxon>
        <taxon>Gunneridae</taxon>
        <taxon>Pentapetalae</taxon>
        <taxon>rosids</taxon>
        <taxon>fabids</taxon>
        <taxon>Fabales</taxon>
        <taxon>Fabaceae</taxon>
        <taxon>Papilionoideae</taxon>
        <taxon>50 kb inversion clade</taxon>
        <taxon>dalbergioids sensu lato</taxon>
        <taxon>Dalbergieae</taxon>
        <taxon>Pterocarpus clade</taxon>
        <taxon>Stylosanthes</taxon>
    </lineage>
</organism>
<dbReference type="EMBL" id="JASCZI010151049">
    <property type="protein sequence ID" value="MED6167883.1"/>
    <property type="molecule type" value="Genomic_DNA"/>
</dbReference>
<gene>
    <name evidence="1" type="ORF">PIB30_006854</name>
</gene>
<name>A0ABU6V7I5_9FABA</name>
<dbReference type="Proteomes" id="UP001341840">
    <property type="component" value="Unassembled WGS sequence"/>
</dbReference>